<evidence type="ECO:0000259" key="12">
    <source>
        <dbReference type="PROSITE" id="PS50011"/>
    </source>
</evidence>
<evidence type="ECO:0000256" key="11">
    <source>
        <dbReference type="SAM" id="Phobius"/>
    </source>
</evidence>
<accession>A0A8J6LHY5</accession>
<name>A0A8J6LHY5_9FIRM</name>
<dbReference type="PROSITE" id="PS00108">
    <property type="entry name" value="PROTEIN_KINASE_ST"/>
    <property type="match status" value="1"/>
</dbReference>
<dbReference type="Pfam" id="PF03793">
    <property type="entry name" value="PASTA"/>
    <property type="match status" value="3"/>
</dbReference>
<dbReference type="InterPro" id="IPR017441">
    <property type="entry name" value="Protein_kinase_ATP_BS"/>
</dbReference>
<keyword evidence="11" id="KW-0472">Membrane</keyword>
<dbReference type="SMART" id="SM00220">
    <property type="entry name" value="S_TKc"/>
    <property type="match status" value="1"/>
</dbReference>
<reference evidence="14" key="1">
    <citation type="submission" date="2020-06" db="EMBL/GenBank/DDBJ databases">
        <title>Novel chitinolytic bacterium.</title>
        <authorList>
            <person name="Ungkulpasvich U."/>
            <person name="Kosugi A."/>
            <person name="Uke A."/>
        </authorList>
    </citation>
    <scope>NUCLEOTIDE SEQUENCE</scope>
    <source>
        <strain evidence="14">UUS1-1</strain>
    </source>
</reference>
<dbReference type="GO" id="GO:0005524">
    <property type="term" value="F:ATP binding"/>
    <property type="evidence" value="ECO:0007669"/>
    <property type="project" value="UniProtKB-UniRule"/>
</dbReference>
<evidence type="ECO:0000256" key="1">
    <source>
        <dbReference type="ARBA" id="ARBA00012513"/>
    </source>
</evidence>
<keyword evidence="4 9" id="KW-0547">Nucleotide-binding</keyword>
<dbReference type="InterPro" id="IPR011009">
    <property type="entry name" value="Kinase-like_dom_sf"/>
</dbReference>
<dbReference type="CDD" id="cd06577">
    <property type="entry name" value="PASTA_pknB"/>
    <property type="match status" value="3"/>
</dbReference>
<dbReference type="NCBIfam" id="NF033483">
    <property type="entry name" value="PknB_PASTA_kin"/>
    <property type="match status" value="1"/>
</dbReference>
<feature type="domain" description="PASTA" evidence="13">
    <location>
        <begin position="476"/>
        <end position="543"/>
    </location>
</feature>
<keyword evidence="5 14" id="KW-0418">Kinase</keyword>
<dbReference type="PANTHER" id="PTHR43289">
    <property type="entry name" value="MITOGEN-ACTIVATED PROTEIN KINASE KINASE KINASE 20-RELATED"/>
    <property type="match status" value="1"/>
</dbReference>
<organism evidence="14 15">
    <name type="scientific">Capillibacterium thermochitinicola</name>
    <dbReference type="NCBI Taxonomy" id="2699427"/>
    <lineage>
        <taxon>Bacteria</taxon>
        <taxon>Bacillati</taxon>
        <taxon>Bacillota</taxon>
        <taxon>Capillibacterium</taxon>
    </lineage>
</organism>
<dbReference type="AlphaFoldDB" id="A0A8J6LHY5"/>
<keyword evidence="11" id="KW-1133">Transmembrane helix</keyword>
<evidence type="ECO:0000256" key="9">
    <source>
        <dbReference type="PROSITE-ProRule" id="PRU10141"/>
    </source>
</evidence>
<keyword evidence="11" id="KW-0812">Transmembrane</keyword>
<feature type="transmembrane region" description="Helical" evidence="11">
    <location>
        <begin position="316"/>
        <end position="337"/>
    </location>
</feature>
<evidence type="ECO:0000313" key="15">
    <source>
        <dbReference type="Proteomes" id="UP000657177"/>
    </source>
</evidence>
<feature type="domain" description="Protein kinase" evidence="12">
    <location>
        <begin position="10"/>
        <end position="270"/>
    </location>
</feature>
<evidence type="ECO:0000256" key="7">
    <source>
        <dbReference type="ARBA" id="ARBA00047899"/>
    </source>
</evidence>
<proteinExistence type="predicted"/>
<keyword evidence="2" id="KW-0723">Serine/threonine-protein kinase</keyword>
<dbReference type="FunFam" id="1.10.510.10:FF:000021">
    <property type="entry name" value="Serine/threonine protein kinase"/>
    <property type="match status" value="1"/>
</dbReference>
<dbReference type="PROSITE" id="PS50011">
    <property type="entry name" value="PROTEIN_KINASE_DOM"/>
    <property type="match status" value="1"/>
</dbReference>
<keyword evidence="6 9" id="KW-0067">ATP-binding</keyword>
<evidence type="ECO:0000256" key="6">
    <source>
        <dbReference type="ARBA" id="ARBA00022840"/>
    </source>
</evidence>
<dbReference type="SUPFAM" id="SSF56112">
    <property type="entry name" value="Protein kinase-like (PK-like)"/>
    <property type="match status" value="1"/>
</dbReference>
<dbReference type="Gene3D" id="3.30.10.20">
    <property type="match status" value="3"/>
</dbReference>
<evidence type="ECO:0000259" key="13">
    <source>
        <dbReference type="PROSITE" id="PS51178"/>
    </source>
</evidence>
<gene>
    <name evidence="14" type="primary">pknB</name>
    <name evidence="14" type="ORF">G5B42_00510</name>
</gene>
<dbReference type="Proteomes" id="UP000657177">
    <property type="component" value="Unassembled WGS sequence"/>
</dbReference>
<evidence type="ECO:0000256" key="2">
    <source>
        <dbReference type="ARBA" id="ARBA00022527"/>
    </source>
</evidence>
<evidence type="ECO:0000256" key="10">
    <source>
        <dbReference type="SAM" id="MobiDB-lite"/>
    </source>
</evidence>
<protein>
    <recommendedName>
        <fullName evidence="1">non-specific serine/threonine protein kinase</fullName>
        <ecNumber evidence="1">2.7.11.1</ecNumber>
    </recommendedName>
</protein>
<comment type="caution">
    <text evidence="14">The sequence shown here is derived from an EMBL/GenBank/DDBJ whole genome shotgun (WGS) entry which is preliminary data.</text>
</comment>
<dbReference type="PANTHER" id="PTHR43289:SF34">
    <property type="entry name" value="SERINE_THREONINE-PROTEIN KINASE YBDM-RELATED"/>
    <property type="match status" value="1"/>
</dbReference>
<comment type="catalytic activity">
    <reaction evidence="7">
        <text>L-threonyl-[protein] + ATP = O-phospho-L-threonyl-[protein] + ADP + H(+)</text>
        <dbReference type="Rhea" id="RHEA:46608"/>
        <dbReference type="Rhea" id="RHEA-COMP:11060"/>
        <dbReference type="Rhea" id="RHEA-COMP:11605"/>
        <dbReference type="ChEBI" id="CHEBI:15378"/>
        <dbReference type="ChEBI" id="CHEBI:30013"/>
        <dbReference type="ChEBI" id="CHEBI:30616"/>
        <dbReference type="ChEBI" id="CHEBI:61977"/>
        <dbReference type="ChEBI" id="CHEBI:456216"/>
        <dbReference type="EC" id="2.7.11.1"/>
    </reaction>
</comment>
<dbReference type="SMART" id="SM00740">
    <property type="entry name" value="PASTA"/>
    <property type="match status" value="3"/>
</dbReference>
<dbReference type="EC" id="2.7.11.1" evidence="1"/>
<evidence type="ECO:0000313" key="14">
    <source>
        <dbReference type="EMBL" id="MBA2132046.1"/>
    </source>
</evidence>
<dbReference type="Pfam" id="PF00069">
    <property type="entry name" value="Pkinase"/>
    <property type="match status" value="1"/>
</dbReference>
<dbReference type="EMBL" id="JAAKDE010000001">
    <property type="protein sequence ID" value="MBA2132046.1"/>
    <property type="molecule type" value="Genomic_DNA"/>
</dbReference>
<evidence type="ECO:0000256" key="5">
    <source>
        <dbReference type="ARBA" id="ARBA00022777"/>
    </source>
</evidence>
<dbReference type="InterPro" id="IPR005543">
    <property type="entry name" value="PASTA_dom"/>
</dbReference>
<feature type="domain" description="PASTA" evidence="13">
    <location>
        <begin position="341"/>
        <end position="407"/>
    </location>
</feature>
<dbReference type="PROSITE" id="PS00107">
    <property type="entry name" value="PROTEIN_KINASE_ATP"/>
    <property type="match status" value="1"/>
</dbReference>
<dbReference type="FunFam" id="3.30.200.20:FF:000035">
    <property type="entry name" value="Serine/threonine protein kinase Stk1"/>
    <property type="match status" value="1"/>
</dbReference>
<dbReference type="PROSITE" id="PS51178">
    <property type="entry name" value="PASTA"/>
    <property type="match status" value="3"/>
</dbReference>
<feature type="binding site" evidence="9">
    <location>
        <position position="39"/>
    </location>
    <ligand>
        <name>ATP</name>
        <dbReference type="ChEBI" id="CHEBI:30616"/>
    </ligand>
</feature>
<dbReference type="GO" id="GO:0004674">
    <property type="term" value="F:protein serine/threonine kinase activity"/>
    <property type="evidence" value="ECO:0007669"/>
    <property type="project" value="UniProtKB-KW"/>
</dbReference>
<comment type="catalytic activity">
    <reaction evidence="8">
        <text>L-seryl-[protein] + ATP = O-phospho-L-seryl-[protein] + ADP + H(+)</text>
        <dbReference type="Rhea" id="RHEA:17989"/>
        <dbReference type="Rhea" id="RHEA-COMP:9863"/>
        <dbReference type="Rhea" id="RHEA-COMP:11604"/>
        <dbReference type="ChEBI" id="CHEBI:15378"/>
        <dbReference type="ChEBI" id="CHEBI:29999"/>
        <dbReference type="ChEBI" id="CHEBI:30616"/>
        <dbReference type="ChEBI" id="CHEBI:83421"/>
        <dbReference type="ChEBI" id="CHEBI:456216"/>
        <dbReference type="EC" id="2.7.11.1"/>
    </reaction>
</comment>
<keyword evidence="3" id="KW-0808">Transferase</keyword>
<dbReference type="InterPro" id="IPR008271">
    <property type="entry name" value="Ser/Thr_kinase_AS"/>
</dbReference>
<dbReference type="RefSeq" id="WP_181338480.1">
    <property type="nucleotide sequence ID" value="NZ_JAAKDE010000001.1"/>
</dbReference>
<evidence type="ECO:0000256" key="3">
    <source>
        <dbReference type="ARBA" id="ARBA00022679"/>
    </source>
</evidence>
<dbReference type="Gene3D" id="3.30.200.20">
    <property type="entry name" value="Phosphorylase Kinase, domain 1"/>
    <property type="match status" value="1"/>
</dbReference>
<evidence type="ECO:0000256" key="8">
    <source>
        <dbReference type="ARBA" id="ARBA00048679"/>
    </source>
</evidence>
<sequence>MIGRLLGNRYRIMELIGEGGMALVYKAECTLLQRVVAIKILREQFSADREFVERFRREAQAAASLSHSNVVNIFDVGQDGDIHYIVMEYIAGRNLKELIREEAPFSLNRALRIALQISEALRHAHEHNIVHRDIKPHNILITEDGLVKVTDFGIARAVTASGFTQTGVVMGSVQYFSPEQAKGLPVGPQSDLYSLGCVLYEMLTGEVPFTGESPIAIALKHLQEEPPLLDRLAAKYPKSVVDLLKRALAKDLDRRYPSALVLSKDIQEILGLKPDEMDFEDYPTQILDFTLEHEVVAEENEAPKGRRSFKQSLQTFGVVLVSLMIALGLAGVGYLYLIPPRAEVAVPNFVGFEFSVAERLAHENGLKLNVVKREPDDTVQPDGVLSQVPKAGMIVRRGRVIDVVLSSGIETVLVPDLTGKTLTEAEILLDQAGLKRGDVYAESNRNVPKDRIVRQKPAPNTKIQKGASVDIYRSLGPEYVEVPNFIGSSLVKVQSELASLGLVFNDAVVYKTSPYPRGNILDQSPLPGEVVPLNTEMRFTVSSGPAGFNSEPAEAEPINEEPINHE</sequence>
<dbReference type="CDD" id="cd14014">
    <property type="entry name" value="STKc_PknB_like"/>
    <property type="match status" value="1"/>
</dbReference>
<feature type="domain" description="PASTA" evidence="13">
    <location>
        <begin position="408"/>
        <end position="475"/>
    </location>
</feature>
<dbReference type="InterPro" id="IPR000719">
    <property type="entry name" value="Prot_kinase_dom"/>
</dbReference>
<keyword evidence="15" id="KW-1185">Reference proteome</keyword>
<dbReference type="Gene3D" id="1.10.510.10">
    <property type="entry name" value="Transferase(Phosphotransferase) domain 1"/>
    <property type="match status" value="1"/>
</dbReference>
<evidence type="ECO:0000256" key="4">
    <source>
        <dbReference type="ARBA" id="ARBA00022741"/>
    </source>
</evidence>
<feature type="region of interest" description="Disordered" evidence="10">
    <location>
        <begin position="543"/>
        <end position="566"/>
    </location>
</feature>